<keyword evidence="5" id="KW-0479">Metal-binding</keyword>
<evidence type="ECO:0000256" key="9">
    <source>
        <dbReference type="ARBA" id="ARBA00022906"/>
    </source>
</evidence>
<evidence type="ECO:0000313" key="16">
    <source>
        <dbReference type="Proteomes" id="UP000030428"/>
    </source>
</evidence>
<keyword evidence="7" id="KW-0574">Periplasm</keyword>
<evidence type="ECO:0000256" key="3">
    <source>
        <dbReference type="ARBA" id="ARBA00015915"/>
    </source>
</evidence>
<comment type="caution">
    <text evidence="15">The sequence shown here is derived from an EMBL/GenBank/DDBJ whole genome shotgun (WGS) entry which is preliminary data.</text>
</comment>
<dbReference type="InterPro" id="IPR050492">
    <property type="entry name" value="Bact_metal-bind_prot9"/>
</dbReference>
<dbReference type="GO" id="GO:0046872">
    <property type="term" value="F:metal ion binding"/>
    <property type="evidence" value="ECO:0007669"/>
    <property type="project" value="UniProtKB-KW"/>
</dbReference>
<evidence type="ECO:0000256" key="4">
    <source>
        <dbReference type="ARBA" id="ARBA00022448"/>
    </source>
</evidence>
<dbReference type="Gene3D" id="3.40.50.1980">
    <property type="entry name" value="Nitrogenase molybdenum iron protein domain"/>
    <property type="match status" value="2"/>
</dbReference>
<dbReference type="Pfam" id="PF01297">
    <property type="entry name" value="ZnuA"/>
    <property type="match status" value="1"/>
</dbReference>
<dbReference type="InterPro" id="IPR006128">
    <property type="entry name" value="Lipoprotein_PsaA-like"/>
</dbReference>
<organism evidence="15 16">
    <name type="scientific">Candidatus Thiomargarita nelsonii</name>
    <dbReference type="NCBI Taxonomy" id="1003181"/>
    <lineage>
        <taxon>Bacteria</taxon>
        <taxon>Pseudomonadati</taxon>
        <taxon>Pseudomonadota</taxon>
        <taxon>Gammaproteobacteria</taxon>
        <taxon>Thiotrichales</taxon>
        <taxon>Thiotrichaceae</taxon>
        <taxon>Thiomargarita</taxon>
    </lineage>
</organism>
<dbReference type="CDD" id="cd01019">
    <property type="entry name" value="ZnuA"/>
    <property type="match status" value="1"/>
</dbReference>
<evidence type="ECO:0000256" key="2">
    <source>
        <dbReference type="ARBA" id="ARBA00011028"/>
    </source>
</evidence>
<dbReference type="InterPro" id="IPR035520">
    <property type="entry name" value="ZnuA"/>
</dbReference>
<dbReference type="PRINTS" id="PR00690">
    <property type="entry name" value="ADHESNFAMILY"/>
</dbReference>
<dbReference type="PANTHER" id="PTHR42953:SF3">
    <property type="entry name" value="HIGH-AFFINITY ZINC UPTAKE SYSTEM PROTEIN ZNUA"/>
    <property type="match status" value="1"/>
</dbReference>
<dbReference type="GO" id="GO:0042597">
    <property type="term" value="C:periplasmic space"/>
    <property type="evidence" value="ECO:0007669"/>
    <property type="project" value="UniProtKB-SubCell"/>
</dbReference>
<dbReference type="GO" id="GO:0007155">
    <property type="term" value="P:cell adhesion"/>
    <property type="evidence" value="ECO:0007669"/>
    <property type="project" value="InterPro"/>
</dbReference>
<feature type="chain" id="PRO_5020022253" description="High-affinity zinc uptake system protein ZnuA" evidence="14">
    <location>
        <begin position="23"/>
        <end position="305"/>
    </location>
</feature>
<dbReference type="Proteomes" id="UP000030428">
    <property type="component" value="Unassembled WGS sequence"/>
</dbReference>
<dbReference type="InterPro" id="IPR006127">
    <property type="entry name" value="ZnuA-like"/>
</dbReference>
<evidence type="ECO:0000256" key="10">
    <source>
        <dbReference type="ARBA" id="ARBA00023065"/>
    </source>
</evidence>
<reference evidence="15 16" key="1">
    <citation type="journal article" date="2016" name="Front. Microbiol.">
        <title>Single-Cell (Meta-)Genomics of a Dimorphic Candidatus Thiomargarita nelsonii Reveals Genomic Plasticity.</title>
        <authorList>
            <person name="Flood B.E."/>
            <person name="Fliss P."/>
            <person name="Jones D.S."/>
            <person name="Dick G.J."/>
            <person name="Jain S."/>
            <person name="Kaster A.K."/>
            <person name="Winkel M."/>
            <person name="Mussmann M."/>
            <person name="Bailey J."/>
        </authorList>
    </citation>
    <scope>NUCLEOTIDE SEQUENCE [LARGE SCALE GENOMIC DNA]</scope>
    <source>
        <strain evidence="15">Hydrate Ridge</strain>
    </source>
</reference>
<evidence type="ECO:0000256" key="13">
    <source>
        <dbReference type="RuleBase" id="RU003512"/>
    </source>
</evidence>
<keyword evidence="6 14" id="KW-0732">Signal</keyword>
<comment type="subcellular location">
    <subcellularLocation>
        <location evidence="1">Periplasm</location>
    </subcellularLocation>
</comment>
<evidence type="ECO:0000256" key="11">
    <source>
        <dbReference type="ARBA" id="ARBA00023157"/>
    </source>
</evidence>
<accession>A0A4E0QPD8</accession>
<evidence type="ECO:0000313" key="15">
    <source>
        <dbReference type="EMBL" id="TGO02130.1"/>
    </source>
</evidence>
<evidence type="ECO:0000256" key="12">
    <source>
        <dbReference type="ARBA" id="ARBA00045516"/>
    </source>
</evidence>
<comment type="similarity">
    <text evidence="2 13">Belongs to the bacterial solute-binding protein 9 family.</text>
</comment>
<gene>
    <name evidence="15" type="ORF">PN36_30100</name>
</gene>
<feature type="signal peptide" evidence="14">
    <location>
        <begin position="1"/>
        <end position="22"/>
    </location>
</feature>
<evidence type="ECO:0000256" key="6">
    <source>
        <dbReference type="ARBA" id="ARBA00022729"/>
    </source>
</evidence>
<dbReference type="SUPFAM" id="SSF53807">
    <property type="entry name" value="Helical backbone' metal receptor"/>
    <property type="match status" value="1"/>
</dbReference>
<keyword evidence="11" id="KW-1015">Disulfide bond</keyword>
<keyword evidence="10" id="KW-0406">Ion transport</keyword>
<keyword evidence="8" id="KW-0862">Zinc</keyword>
<evidence type="ECO:0000256" key="14">
    <source>
        <dbReference type="SAM" id="SignalP"/>
    </source>
</evidence>
<evidence type="ECO:0000256" key="5">
    <source>
        <dbReference type="ARBA" id="ARBA00022723"/>
    </source>
</evidence>
<dbReference type="PANTHER" id="PTHR42953">
    <property type="entry name" value="HIGH-AFFINITY ZINC UPTAKE SYSTEM PROTEIN ZNUA-RELATED"/>
    <property type="match status" value="1"/>
</dbReference>
<evidence type="ECO:0000256" key="7">
    <source>
        <dbReference type="ARBA" id="ARBA00022764"/>
    </source>
</evidence>
<dbReference type="EMBL" id="JSZA02000217">
    <property type="protein sequence ID" value="TGO02130.1"/>
    <property type="molecule type" value="Genomic_DNA"/>
</dbReference>
<evidence type="ECO:0000256" key="8">
    <source>
        <dbReference type="ARBA" id="ARBA00022833"/>
    </source>
</evidence>
<dbReference type="GO" id="GO:0006829">
    <property type="term" value="P:zinc ion transport"/>
    <property type="evidence" value="ECO:0007669"/>
    <property type="project" value="UniProtKB-KW"/>
</dbReference>
<keyword evidence="4 13" id="KW-0813">Transport</keyword>
<keyword evidence="9" id="KW-0864">Zinc transport</keyword>
<protein>
    <recommendedName>
        <fullName evidence="3">High-affinity zinc uptake system protein ZnuA</fullName>
    </recommendedName>
</protein>
<keyword evidence="16" id="KW-1185">Reference proteome</keyword>
<comment type="function">
    <text evidence="12">Part of the ATP-binding cassette (ABC) transport system ZnuABC involved in zinc import. Binds zinc with high affinity and specificity and delivers it to the membrane permease for translocation into the cytoplasm.</text>
</comment>
<proteinExistence type="inferred from homology"/>
<sequence>MFKHFVLWIGTLLILIAPTNHASEPQIVVTIKPIHALVSGIMDGVGTPYLLLPGGESPHSYSLHPSQVRRLHRATVVVWVGPSVETFLEKTMTTLSDKIQILRLIEVPGLSLLKVRESKAWETHHLHPDNEFEIDPHIWLSPDNAKIIVQAIAQTLSQIDANNAARYTANATRLVEQLEQFDQTLKQQLAPIKELPYLVFHDAYQYFEHHYGLTAVGAITLSPESRPSVRRLYQLRARLKKQQIRCVFSEPQFESALVATLIEGSLVRRGILDPLGADLVAGTESYFTLLSNMADSLKQCLQTDF</sequence>
<name>A0A4E0QPD8_9GAMM</name>
<evidence type="ECO:0000256" key="1">
    <source>
        <dbReference type="ARBA" id="ARBA00004418"/>
    </source>
</evidence>
<dbReference type="AlphaFoldDB" id="A0A4E0QPD8"/>